<reference evidence="2 3" key="1">
    <citation type="submission" date="2014-10" db="EMBL/GenBank/DDBJ databases">
        <title>Draft genome of the hookworm Ancylostoma caninum.</title>
        <authorList>
            <person name="Mitreva M."/>
        </authorList>
    </citation>
    <scope>NUCLEOTIDE SEQUENCE [LARGE SCALE GENOMIC DNA]</scope>
    <source>
        <strain evidence="2 3">Baltimore</strain>
    </source>
</reference>
<feature type="compositionally biased region" description="Low complexity" evidence="1">
    <location>
        <begin position="61"/>
        <end position="77"/>
    </location>
</feature>
<evidence type="ECO:0000313" key="2">
    <source>
        <dbReference type="EMBL" id="RCN45300.1"/>
    </source>
</evidence>
<keyword evidence="3" id="KW-1185">Reference proteome</keyword>
<sequence>MDKRRFLQQHQDQSRPDRSRSPHQRKHPWDSNGEPKSVLYSVEVQFHRSPNKYTQCHRSPSKPSSSKPPLKCSSSTPPKAPLKELPQANRSHTSAHPRAHDSDASVQRLVEKLQRWTSRYSPPKFMAGMMPAGGVYELPQETTPKRQSHGPWFVEYFRKSDDVAQQQKSSKESLPSRENIIRIEKENRRTDECLASKNRADRTPSPQQKVYSRPHLSAQRASNDIETSEDGCALHSAERRCGPVTPLNRKFEAASFQTPAGVVSPNEEFFTPMTHLRPKEEKERNVEASCLLPGPRFTPDPQRSRFSLINENEPSSSRTLIRDTTIKERIERQLAAYDRVSSKLDISLREANELLNRPMKLGLPSLTTNLNLPAFGNDRQTIDASHLEKLRNENTDDDRSPRRSLPLNTHEERASNGLSRTFVVTQGEQANTDGASAISFAPVASEMPSNSQLKKGDVSLPKALGASMAAELAYAEKARRVRTHLNATRRLAGDLGGKPDHYSIQKQDNDDIDRILDSISLRDESLLTYDQHQEESMMHGSPKKPKVTTILGRRMLVLSAEEREERKKKVGEYIRMCSVLRSLQHAVYKLKRRSTSTAEQLAKIDELTKAADADFREAVVEAKSWLSSRITYVIYFTID</sequence>
<feature type="compositionally biased region" description="Basic and acidic residues" evidence="1">
    <location>
        <begin position="169"/>
        <end position="202"/>
    </location>
</feature>
<feature type="compositionally biased region" description="Basic and acidic residues" evidence="1">
    <location>
        <begin position="98"/>
        <end position="110"/>
    </location>
</feature>
<protein>
    <submittedName>
        <fullName evidence="2">Uncharacterized protein</fullName>
    </submittedName>
</protein>
<comment type="caution">
    <text evidence="2">The sequence shown here is derived from an EMBL/GenBank/DDBJ whole genome shotgun (WGS) entry which is preliminary data.</text>
</comment>
<proteinExistence type="predicted"/>
<dbReference type="OrthoDB" id="5821202at2759"/>
<organism evidence="2 3">
    <name type="scientific">Ancylostoma caninum</name>
    <name type="common">Dog hookworm</name>
    <dbReference type="NCBI Taxonomy" id="29170"/>
    <lineage>
        <taxon>Eukaryota</taxon>
        <taxon>Metazoa</taxon>
        <taxon>Ecdysozoa</taxon>
        <taxon>Nematoda</taxon>
        <taxon>Chromadorea</taxon>
        <taxon>Rhabditida</taxon>
        <taxon>Rhabditina</taxon>
        <taxon>Rhabditomorpha</taxon>
        <taxon>Strongyloidea</taxon>
        <taxon>Ancylostomatidae</taxon>
        <taxon>Ancylostomatinae</taxon>
        <taxon>Ancylostoma</taxon>
    </lineage>
</organism>
<dbReference type="EMBL" id="JOJR01000105">
    <property type="protein sequence ID" value="RCN45300.1"/>
    <property type="molecule type" value="Genomic_DNA"/>
</dbReference>
<name>A0A368GQH3_ANCCA</name>
<evidence type="ECO:0000313" key="3">
    <source>
        <dbReference type="Proteomes" id="UP000252519"/>
    </source>
</evidence>
<evidence type="ECO:0000256" key="1">
    <source>
        <dbReference type="SAM" id="MobiDB-lite"/>
    </source>
</evidence>
<feature type="region of interest" description="Disordered" evidence="1">
    <location>
        <begin position="163"/>
        <end position="225"/>
    </location>
</feature>
<feature type="compositionally biased region" description="Basic and acidic residues" evidence="1">
    <location>
        <begin position="389"/>
        <end position="401"/>
    </location>
</feature>
<gene>
    <name evidence="2" type="ORF">ANCCAN_08696</name>
</gene>
<accession>A0A368GQH3</accession>
<dbReference type="Proteomes" id="UP000252519">
    <property type="component" value="Unassembled WGS sequence"/>
</dbReference>
<feature type="region of interest" description="Disordered" evidence="1">
    <location>
        <begin position="389"/>
        <end position="419"/>
    </location>
</feature>
<feature type="region of interest" description="Disordered" evidence="1">
    <location>
        <begin position="1"/>
        <end position="110"/>
    </location>
</feature>
<dbReference type="AlphaFoldDB" id="A0A368GQH3"/>